<sequence>MKEVSRPLASSPARKPRVLVIRAGMLGDTIWGTTPIESIRSVYGPDTEVDLIVKQGMGGLFRHDPRIGRVFEIKRRKLPLLLSPTKLKVWWRSLRQPYDLMLDLETSTHFRSLFGAARARKKVRGYSIRDQVGAQTEHAVVSLRKIIALALPRAIAERAAPSLVAPEHLDVRATFSLEGPYICVHCSNSWLAAGRTALRSWPVENWRDLLSQWHTLFPRHTPVLIGTSAEAGMIGQIAQDQPHCINLAGKTNLPQLMAVIAQSDAMISTDTGPSHMAAALGVPVVSLFGPTQPLQTGPFSDGRNAVKVLSVGLSCSPCVKTPAFDTCERNRCMESITPPMVATAVHQVLFPVPVAAAR</sequence>
<gene>
    <name evidence="3" type="ORF">D7S86_08935</name>
</gene>
<dbReference type="OrthoDB" id="9807356at2"/>
<reference evidence="3 4" key="1">
    <citation type="submission" date="2018-10" db="EMBL/GenBank/DDBJ databases">
        <title>Robbsia sp. DHC34, isolated from soil.</title>
        <authorList>
            <person name="Gao Z.-H."/>
            <person name="Qiu L.-H."/>
        </authorList>
    </citation>
    <scope>NUCLEOTIDE SEQUENCE [LARGE SCALE GENOMIC DNA]</scope>
    <source>
        <strain evidence="3 4">DHC34</strain>
    </source>
</reference>
<dbReference type="CDD" id="cd03789">
    <property type="entry name" value="GT9_LPS_heptosyltransferase"/>
    <property type="match status" value="1"/>
</dbReference>
<dbReference type="EMBL" id="RBZU01000003">
    <property type="protein sequence ID" value="RKP56496.1"/>
    <property type="molecule type" value="Genomic_DNA"/>
</dbReference>
<evidence type="ECO:0000313" key="4">
    <source>
        <dbReference type="Proteomes" id="UP000270342"/>
    </source>
</evidence>
<keyword evidence="2 3" id="KW-0808">Transferase</keyword>
<dbReference type="InterPro" id="IPR051199">
    <property type="entry name" value="LPS_LOS_Heptosyltrfase"/>
</dbReference>
<dbReference type="GO" id="GO:0009244">
    <property type="term" value="P:lipopolysaccharide core region biosynthetic process"/>
    <property type="evidence" value="ECO:0007669"/>
    <property type="project" value="TreeGrafter"/>
</dbReference>
<evidence type="ECO:0000256" key="1">
    <source>
        <dbReference type="ARBA" id="ARBA00022676"/>
    </source>
</evidence>
<evidence type="ECO:0000313" key="3">
    <source>
        <dbReference type="EMBL" id="RKP56496.1"/>
    </source>
</evidence>
<name>A0A494Y865_9BURK</name>
<comment type="caution">
    <text evidence="3">The sequence shown here is derived from an EMBL/GenBank/DDBJ whole genome shotgun (WGS) entry which is preliminary data.</text>
</comment>
<proteinExistence type="predicted"/>
<dbReference type="AlphaFoldDB" id="A0A494Y865"/>
<keyword evidence="4" id="KW-1185">Reference proteome</keyword>
<accession>A0A494Y865</accession>
<dbReference type="Pfam" id="PF01075">
    <property type="entry name" value="Glyco_transf_9"/>
    <property type="match status" value="1"/>
</dbReference>
<dbReference type="PANTHER" id="PTHR30160:SF1">
    <property type="entry name" value="LIPOPOLYSACCHARIDE 1,2-N-ACETYLGLUCOSAMINETRANSFERASE-RELATED"/>
    <property type="match status" value="1"/>
</dbReference>
<dbReference type="Gene3D" id="3.40.50.2000">
    <property type="entry name" value="Glycogen Phosphorylase B"/>
    <property type="match status" value="2"/>
</dbReference>
<organism evidence="3 4">
    <name type="scientific">Pararobbsia silviterrae</name>
    <dbReference type="NCBI Taxonomy" id="1792498"/>
    <lineage>
        <taxon>Bacteria</taxon>
        <taxon>Pseudomonadati</taxon>
        <taxon>Pseudomonadota</taxon>
        <taxon>Betaproteobacteria</taxon>
        <taxon>Burkholderiales</taxon>
        <taxon>Burkholderiaceae</taxon>
        <taxon>Pararobbsia</taxon>
    </lineage>
</organism>
<protein>
    <submittedName>
        <fullName evidence="3">Glycosyltransferase family 9 protein</fullName>
    </submittedName>
</protein>
<dbReference type="SUPFAM" id="SSF53756">
    <property type="entry name" value="UDP-Glycosyltransferase/glycogen phosphorylase"/>
    <property type="match status" value="1"/>
</dbReference>
<dbReference type="InterPro" id="IPR002201">
    <property type="entry name" value="Glyco_trans_9"/>
</dbReference>
<dbReference type="GO" id="GO:0005829">
    <property type="term" value="C:cytosol"/>
    <property type="evidence" value="ECO:0007669"/>
    <property type="project" value="TreeGrafter"/>
</dbReference>
<dbReference type="Proteomes" id="UP000270342">
    <property type="component" value="Unassembled WGS sequence"/>
</dbReference>
<evidence type="ECO:0000256" key="2">
    <source>
        <dbReference type="ARBA" id="ARBA00022679"/>
    </source>
</evidence>
<dbReference type="PANTHER" id="PTHR30160">
    <property type="entry name" value="TETRAACYLDISACCHARIDE 4'-KINASE-RELATED"/>
    <property type="match status" value="1"/>
</dbReference>
<dbReference type="RefSeq" id="WP_121085539.1">
    <property type="nucleotide sequence ID" value="NZ_RBZU01000003.1"/>
</dbReference>
<dbReference type="GO" id="GO:0008713">
    <property type="term" value="F:ADP-heptose-lipopolysaccharide heptosyltransferase activity"/>
    <property type="evidence" value="ECO:0007669"/>
    <property type="project" value="TreeGrafter"/>
</dbReference>
<keyword evidence="1" id="KW-0328">Glycosyltransferase</keyword>